<feature type="transmembrane region" description="Helical" evidence="8">
    <location>
        <begin position="69"/>
        <end position="85"/>
    </location>
</feature>
<protein>
    <recommendedName>
        <fullName evidence="9">Glycine transporter domain-containing protein</fullName>
    </recommendedName>
</protein>
<feature type="transmembrane region" description="Helical" evidence="8">
    <location>
        <begin position="37"/>
        <end position="57"/>
    </location>
</feature>
<evidence type="ECO:0000259" key="9">
    <source>
        <dbReference type="Pfam" id="PF03458"/>
    </source>
</evidence>
<dbReference type="InterPro" id="IPR005115">
    <property type="entry name" value="Gly_transporter"/>
</dbReference>
<comment type="subcellular location">
    <subcellularLocation>
        <location evidence="1">Cell membrane</location>
        <topology evidence="1">Multi-pass membrane protein</topology>
    </subcellularLocation>
</comment>
<feature type="domain" description="Glycine transporter" evidence="9">
    <location>
        <begin position="97"/>
        <end position="172"/>
    </location>
</feature>
<feature type="domain" description="Glycine transporter" evidence="9">
    <location>
        <begin position="14"/>
        <end position="85"/>
    </location>
</feature>
<gene>
    <name evidence="10" type="ORF">GCM10010383_73100</name>
</gene>
<dbReference type="EMBL" id="BMWC01000017">
    <property type="protein sequence ID" value="GGX32191.1"/>
    <property type="molecule type" value="Genomic_DNA"/>
</dbReference>
<feature type="transmembrane region" description="Helical" evidence="8">
    <location>
        <begin position="122"/>
        <end position="143"/>
    </location>
</feature>
<evidence type="ECO:0000256" key="3">
    <source>
        <dbReference type="ARBA" id="ARBA00022475"/>
    </source>
</evidence>
<evidence type="ECO:0000256" key="6">
    <source>
        <dbReference type="ARBA" id="ARBA00023136"/>
    </source>
</evidence>
<keyword evidence="11" id="KW-1185">Reference proteome</keyword>
<reference evidence="11" key="1">
    <citation type="journal article" date="2019" name="Int. J. Syst. Evol. Microbiol.">
        <title>The Global Catalogue of Microorganisms (GCM) 10K type strain sequencing project: providing services to taxonomists for standard genome sequencing and annotation.</title>
        <authorList>
            <consortium name="The Broad Institute Genomics Platform"/>
            <consortium name="The Broad Institute Genome Sequencing Center for Infectious Disease"/>
            <person name="Wu L."/>
            <person name="Ma J."/>
        </authorList>
    </citation>
    <scope>NUCLEOTIDE SEQUENCE [LARGE SCALE GENOMIC DNA]</scope>
    <source>
        <strain evidence="11">JCM 4866</strain>
    </source>
</reference>
<feature type="compositionally biased region" description="Gly residues" evidence="7">
    <location>
        <begin position="304"/>
        <end position="314"/>
    </location>
</feature>
<name>A0ABQ2XTR1_9ACTN</name>
<dbReference type="Pfam" id="PF03458">
    <property type="entry name" value="Gly_transporter"/>
    <property type="match status" value="2"/>
</dbReference>
<dbReference type="Proteomes" id="UP000617743">
    <property type="component" value="Unassembled WGS sequence"/>
</dbReference>
<organism evidence="10 11">
    <name type="scientific">Streptomyces lomondensis</name>
    <dbReference type="NCBI Taxonomy" id="68229"/>
    <lineage>
        <taxon>Bacteria</taxon>
        <taxon>Bacillati</taxon>
        <taxon>Actinomycetota</taxon>
        <taxon>Actinomycetes</taxon>
        <taxon>Kitasatosporales</taxon>
        <taxon>Streptomycetaceae</taxon>
        <taxon>Streptomyces</taxon>
    </lineage>
</organism>
<comment type="similarity">
    <text evidence="2">Belongs to the UPF0126 family.</text>
</comment>
<accession>A0ABQ2XTR1</accession>
<evidence type="ECO:0000256" key="5">
    <source>
        <dbReference type="ARBA" id="ARBA00022989"/>
    </source>
</evidence>
<evidence type="ECO:0000313" key="11">
    <source>
        <dbReference type="Proteomes" id="UP000617743"/>
    </source>
</evidence>
<dbReference type="RefSeq" id="WP_190054583.1">
    <property type="nucleotide sequence ID" value="NZ_BMWC01000017.1"/>
</dbReference>
<evidence type="ECO:0000256" key="2">
    <source>
        <dbReference type="ARBA" id="ARBA00008193"/>
    </source>
</evidence>
<feature type="transmembrane region" description="Helical" evidence="8">
    <location>
        <begin position="155"/>
        <end position="174"/>
    </location>
</feature>
<evidence type="ECO:0000256" key="4">
    <source>
        <dbReference type="ARBA" id="ARBA00022692"/>
    </source>
</evidence>
<dbReference type="PANTHER" id="PTHR30506:SF3">
    <property type="entry name" value="UPF0126 INNER MEMBRANE PROTEIN YADS-RELATED"/>
    <property type="match status" value="1"/>
</dbReference>
<feature type="transmembrane region" description="Helical" evidence="8">
    <location>
        <begin position="12"/>
        <end position="30"/>
    </location>
</feature>
<evidence type="ECO:0000256" key="8">
    <source>
        <dbReference type="SAM" id="Phobius"/>
    </source>
</evidence>
<proteinExistence type="inferred from homology"/>
<dbReference type="PANTHER" id="PTHR30506">
    <property type="entry name" value="INNER MEMBRANE PROTEIN"/>
    <property type="match status" value="1"/>
</dbReference>
<keyword evidence="5 8" id="KW-1133">Transmembrane helix</keyword>
<keyword evidence="4 8" id="KW-0812">Transmembrane</keyword>
<sequence>MSIEHLTDVLQYPADLVALFAAALGGAFLAVRKDFDLFGTILMAEAGALGGAVFRDLVIGVTPSAFTDAGYYASPVLAAALVYFSTTVQRWQGVFDVADAGALGLFSVGGAIKALAHGFGPLPAAALGLGCGVGGGIIAGVMAREIPSVLRWNQDLYVVPALAGAGTTALLHHLGHLNVLTALCAAGLTFALRLLSVRFGWRTPRSATWRTLLAGLRQQPTLPAADAETTVRIERATDPAPPARPAALGRAAGEQTVQLRLPGVLRDGPTPARHRAGALRQAVPHPVPDPRLPLMDRPRTPPSHGGGAPPTGPS</sequence>
<keyword evidence="6 8" id="KW-0472">Membrane</keyword>
<evidence type="ECO:0000313" key="10">
    <source>
        <dbReference type="EMBL" id="GGX32191.1"/>
    </source>
</evidence>
<feature type="transmembrane region" description="Helical" evidence="8">
    <location>
        <begin position="97"/>
        <end position="116"/>
    </location>
</feature>
<feature type="region of interest" description="Disordered" evidence="7">
    <location>
        <begin position="234"/>
        <end position="314"/>
    </location>
</feature>
<feature type="transmembrane region" description="Helical" evidence="8">
    <location>
        <begin position="180"/>
        <end position="201"/>
    </location>
</feature>
<evidence type="ECO:0000256" key="7">
    <source>
        <dbReference type="SAM" id="MobiDB-lite"/>
    </source>
</evidence>
<evidence type="ECO:0000256" key="1">
    <source>
        <dbReference type="ARBA" id="ARBA00004651"/>
    </source>
</evidence>
<keyword evidence="3" id="KW-1003">Cell membrane</keyword>
<comment type="caution">
    <text evidence="10">The sequence shown here is derived from an EMBL/GenBank/DDBJ whole genome shotgun (WGS) entry which is preliminary data.</text>
</comment>